<dbReference type="GO" id="GO:0003677">
    <property type="term" value="F:DNA binding"/>
    <property type="evidence" value="ECO:0007669"/>
    <property type="project" value="UniProtKB-KW"/>
</dbReference>
<dbReference type="PANTHER" id="PTHR46558:SF11">
    <property type="entry name" value="HTH-TYPE TRANSCRIPTIONAL REGULATOR XRE"/>
    <property type="match status" value="1"/>
</dbReference>
<dbReference type="Gene3D" id="1.10.260.40">
    <property type="entry name" value="lambda repressor-like DNA-binding domains"/>
    <property type="match status" value="1"/>
</dbReference>
<dbReference type="EMBL" id="BK015370">
    <property type="protein sequence ID" value="DAE03647.1"/>
    <property type="molecule type" value="Genomic_DNA"/>
</dbReference>
<proteinExistence type="predicted"/>
<protein>
    <submittedName>
        <fullName evidence="3">Helix-turn-helix domain protein</fullName>
    </submittedName>
</protein>
<organism evidence="3">
    <name type="scientific">Siphoviridae sp. ctMYJ33</name>
    <dbReference type="NCBI Taxonomy" id="2825461"/>
    <lineage>
        <taxon>Viruses</taxon>
        <taxon>Duplodnaviria</taxon>
        <taxon>Heunggongvirae</taxon>
        <taxon>Uroviricota</taxon>
        <taxon>Caudoviricetes</taxon>
    </lineage>
</organism>
<feature type="domain" description="HTH cro/C1-type" evidence="2">
    <location>
        <begin position="6"/>
        <end position="60"/>
    </location>
</feature>
<dbReference type="PROSITE" id="PS50943">
    <property type="entry name" value="HTH_CROC1"/>
    <property type="match status" value="1"/>
</dbReference>
<accession>A0A8S5P8Y5</accession>
<dbReference type="CDD" id="cd00093">
    <property type="entry name" value="HTH_XRE"/>
    <property type="match status" value="1"/>
</dbReference>
<evidence type="ECO:0000313" key="3">
    <source>
        <dbReference type="EMBL" id="DAE03647.1"/>
    </source>
</evidence>
<sequence>MKREWLIAYRKAKGLTQKEVADSVKISAITYSAYESGSRTPKPKVAMMIARVFDFDWTKFYEGE</sequence>
<dbReference type="Pfam" id="PF01381">
    <property type="entry name" value="HTH_3"/>
    <property type="match status" value="1"/>
</dbReference>
<name>A0A8S5P8Y5_9CAUD</name>
<evidence type="ECO:0000256" key="1">
    <source>
        <dbReference type="ARBA" id="ARBA00023125"/>
    </source>
</evidence>
<evidence type="ECO:0000259" key="2">
    <source>
        <dbReference type="PROSITE" id="PS50943"/>
    </source>
</evidence>
<dbReference type="SMART" id="SM00530">
    <property type="entry name" value="HTH_XRE"/>
    <property type="match status" value="1"/>
</dbReference>
<keyword evidence="1" id="KW-0238">DNA-binding</keyword>
<reference evidence="3" key="1">
    <citation type="journal article" date="2021" name="Proc. Natl. Acad. Sci. U.S.A.">
        <title>A Catalog of Tens of Thousands of Viruses from Human Metagenomes Reveals Hidden Associations with Chronic Diseases.</title>
        <authorList>
            <person name="Tisza M.J."/>
            <person name="Buck C.B."/>
        </authorList>
    </citation>
    <scope>NUCLEOTIDE SEQUENCE</scope>
    <source>
        <strain evidence="3">CtMYJ33</strain>
    </source>
</reference>
<dbReference type="SUPFAM" id="SSF47413">
    <property type="entry name" value="lambda repressor-like DNA-binding domains"/>
    <property type="match status" value="1"/>
</dbReference>
<dbReference type="PANTHER" id="PTHR46558">
    <property type="entry name" value="TRACRIPTIONAL REGULATORY PROTEIN-RELATED-RELATED"/>
    <property type="match status" value="1"/>
</dbReference>
<dbReference type="InterPro" id="IPR010982">
    <property type="entry name" value="Lambda_DNA-bd_dom_sf"/>
</dbReference>
<dbReference type="InterPro" id="IPR001387">
    <property type="entry name" value="Cro/C1-type_HTH"/>
</dbReference>